<evidence type="ECO:0000259" key="5">
    <source>
        <dbReference type="PROSITE" id="PS50871"/>
    </source>
</evidence>
<dbReference type="SMART" id="SM00110">
    <property type="entry name" value="C1Q"/>
    <property type="match status" value="1"/>
</dbReference>
<feature type="coiled-coil region" evidence="4">
    <location>
        <begin position="61"/>
        <end position="109"/>
    </location>
</feature>
<keyword evidence="3" id="KW-0732">Signal</keyword>
<sequence>MSCGKCHHGDSHDETASRTNSTFHDCCVLIAAKVPCQRISWGNVPVNSMEIQPLTSQNHFKNDIEAKNVEMEAKVTKLEVQIQENNEIIDRLESKIVQLEAKVLQQDLLLSVLQPLNITDDDQQQLVSFYDIISSTNQSASIYIGMPSSCKDLKLIGHTLNGLYSVMGNQSVETVFCDFTNLSDDPGLEQWIGYNDVKSSPVYFYVQKNSSFFAYDTPIPFEVARINVGNAMELSSGIFTAPQTGMYHFSFTGMASFPTSWTFVYLGVGLYVNGNRIGMGLVEETNTVIGQNSQLTLQSTLNLQARDKVWVEIYYKSNAVFLYDASDYHYTHYTGTELEFYRCLGLFN</sequence>
<feature type="domain" description="C1q" evidence="5">
    <location>
        <begin position="197"/>
        <end position="341"/>
    </location>
</feature>
<dbReference type="InParanoid" id="E9HNC1"/>
<dbReference type="OrthoDB" id="6080680at2759"/>
<organism evidence="6 7">
    <name type="scientific">Daphnia pulex</name>
    <name type="common">Water flea</name>
    <dbReference type="NCBI Taxonomy" id="6669"/>
    <lineage>
        <taxon>Eukaryota</taxon>
        <taxon>Metazoa</taxon>
        <taxon>Ecdysozoa</taxon>
        <taxon>Arthropoda</taxon>
        <taxon>Crustacea</taxon>
        <taxon>Branchiopoda</taxon>
        <taxon>Diplostraca</taxon>
        <taxon>Cladocera</taxon>
        <taxon>Anomopoda</taxon>
        <taxon>Daphniidae</taxon>
        <taxon>Daphnia</taxon>
    </lineage>
</organism>
<evidence type="ECO:0000313" key="7">
    <source>
        <dbReference type="Proteomes" id="UP000000305"/>
    </source>
</evidence>
<dbReference type="HOGENOM" id="CLU_068539_0_0_1"/>
<dbReference type="InterPro" id="IPR050822">
    <property type="entry name" value="Cerebellin_Synaptic_Org"/>
</dbReference>
<dbReference type="PROSITE" id="PS50871">
    <property type="entry name" value="C1Q"/>
    <property type="match status" value="1"/>
</dbReference>
<dbReference type="Gene3D" id="2.60.120.40">
    <property type="match status" value="1"/>
</dbReference>
<keyword evidence="2" id="KW-0964">Secreted</keyword>
<dbReference type="PANTHER" id="PTHR22923:SF62">
    <property type="entry name" value="CVP18"/>
    <property type="match status" value="1"/>
</dbReference>
<dbReference type="InterPro" id="IPR008983">
    <property type="entry name" value="Tumour_necrosis_fac-like_dom"/>
</dbReference>
<reference evidence="6 7" key="1">
    <citation type="journal article" date="2011" name="Science">
        <title>The ecoresponsive genome of Daphnia pulex.</title>
        <authorList>
            <person name="Colbourne J.K."/>
            <person name="Pfrender M.E."/>
            <person name="Gilbert D."/>
            <person name="Thomas W.K."/>
            <person name="Tucker A."/>
            <person name="Oakley T.H."/>
            <person name="Tokishita S."/>
            <person name="Aerts A."/>
            <person name="Arnold G.J."/>
            <person name="Basu M.K."/>
            <person name="Bauer D.J."/>
            <person name="Caceres C.E."/>
            <person name="Carmel L."/>
            <person name="Casola C."/>
            <person name="Choi J.H."/>
            <person name="Detter J.C."/>
            <person name="Dong Q."/>
            <person name="Dusheyko S."/>
            <person name="Eads B.D."/>
            <person name="Frohlich T."/>
            <person name="Geiler-Samerotte K.A."/>
            <person name="Gerlach D."/>
            <person name="Hatcher P."/>
            <person name="Jogdeo S."/>
            <person name="Krijgsveld J."/>
            <person name="Kriventseva E.V."/>
            <person name="Kultz D."/>
            <person name="Laforsch C."/>
            <person name="Lindquist E."/>
            <person name="Lopez J."/>
            <person name="Manak J.R."/>
            <person name="Muller J."/>
            <person name="Pangilinan J."/>
            <person name="Patwardhan R.P."/>
            <person name="Pitluck S."/>
            <person name="Pritham E.J."/>
            <person name="Rechtsteiner A."/>
            <person name="Rho M."/>
            <person name="Rogozin I.B."/>
            <person name="Sakarya O."/>
            <person name="Salamov A."/>
            <person name="Schaack S."/>
            <person name="Shapiro H."/>
            <person name="Shiga Y."/>
            <person name="Skalitzky C."/>
            <person name="Smith Z."/>
            <person name="Souvorov A."/>
            <person name="Sung W."/>
            <person name="Tang Z."/>
            <person name="Tsuchiya D."/>
            <person name="Tu H."/>
            <person name="Vos H."/>
            <person name="Wang M."/>
            <person name="Wolf Y.I."/>
            <person name="Yamagata H."/>
            <person name="Yamada T."/>
            <person name="Ye Y."/>
            <person name="Shaw J.R."/>
            <person name="Andrews J."/>
            <person name="Crease T.J."/>
            <person name="Tang H."/>
            <person name="Lucas S.M."/>
            <person name="Robertson H.M."/>
            <person name="Bork P."/>
            <person name="Koonin E.V."/>
            <person name="Zdobnov E.M."/>
            <person name="Grigoriev I.V."/>
            <person name="Lynch M."/>
            <person name="Boore J.L."/>
        </authorList>
    </citation>
    <scope>NUCLEOTIDE SEQUENCE [LARGE SCALE GENOMIC DNA]</scope>
</reference>
<dbReference type="PANTHER" id="PTHR22923">
    <property type="entry name" value="CEREBELLIN-RELATED"/>
    <property type="match status" value="1"/>
</dbReference>
<accession>E9HNC1</accession>
<dbReference type="GO" id="GO:0005615">
    <property type="term" value="C:extracellular space"/>
    <property type="evidence" value="ECO:0000318"/>
    <property type="project" value="GO_Central"/>
</dbReference>
<protein>
    <submittedName>
        <fullName evidence="6">C1q-like adipose specific protein-like protein</fullName>
    </submittedName>
</protein>
<proteinExistence type="predicted"/>
<dbReference type="AlphaFoldDB" id="E9HNC1"/>
<evidence type="ECO:0000256" key="3">
    <source>
        <dbReference type="ARBA" id="ARBA00022729"/>
    </source>
</evidence>
<comment type="subcellular location">
    <subcellularLocation>
        <location evidence="1">Secreted</location>
    </subcellularLocation>
</comment>
<dbReference type="KEGG" id="dpx:DAPPUDRAFT_262627"/>
<evidence type="ECO:0000256" key="2">
    <source>
        <dbReference type="ARBA" id="ARBA00022525"/>
    </source>
</evidence>
<evidence type="ECO:0000256" key="1">
    <source>
        <dbReference type="ARBA" id="ARBA00004613"/>
    </source>
</evidence>
<keyword evidence="7" id="KW-1185">Reference proteome</keyword>
<dbReference type="InterPro" id="IPR001073">
    <property type="entry name" value="C1q_dom"/>
</dbReference>
<dbReference type="EMBL" id="GL732695">
    <property type="protein sequence ID" value="EFX66772.1"/>
    <property type="molecule type" value="Genomic_DNA"/>
</dbReference>
<dbReference type="Proteomes" id="UP000000305">
    <property type="component" value="Unassembled WGS sequence"/>
</dbReference>
<evidence type="ECO:0000256" key="4">
    <source>
        <dbReference type="SAM" id="Coils"/>
    </source>
</evidence>
<name>E9HNC1_DAPPU</name>
<gene>
    <name evidence="6" type="ORF">DAPPUDRAFT_262627</name>
</gene>
<keyword evidence="4" id="KW-0175">Coiled coil</keyword>
<dbReference type="SUPFAM" id="SSF49842">
    <property type="entry name" value="TNF-like"/>
    <property type="match status" value="1"/>
</dbReference>
<dbReference type="Pfam" id="PF00386">
    <property type="entry name" value="C1q"/>
    <property type="match status" value="1"/>
</dbReference>
<evidence type="ECO:0000313" key="6">
    <source>
        <dbReference type="EMBL" id="EFX66772.1"/>
    </source>
</evidence>